<dbReference type="OrthoDB" id="3630829at2759"/>
<sequence length="236" mass="25919">MDLIPAWDSGQPRPTMVKSETNPPPVQYPVYGSVKVVDHDFAGEADPDYVNIMLASRSRSFAQTYKIRNSHMLKDVKAAFGRCADVYSRNLGYIYNGQVVEDPHTPEQLRMNNGAVVDVVADSDFTGECSQGQLQDLRGQGFECLSVVNPEESIVVTARIEGGLEHTFRIKPTTELQKVVDMFRGQAGDPTLVFVCNGHALHNRPGLTVEKAELEDGDIIDCHRLSWGGGISSALP</sequence>
<proteinExistence type="predicted"/>
<dbReference type="SUPFAM" id="SSF54236">
    <property type="entry name" value="Ubiquitin-like"/>
    <property type="match status" value="2"/>
</dbReference>
<keyword evidence="3" id="KW-1185">Reference proteome</keyword>
<dbReference type="Proteomes" id="UP000016933">
    <property type="component" value="Unassembled WGS sequence"/>
</dbReference>
<protein>
    <recommendedName>
        <fullName evidence="4">Ubiquitin-like domain-containing protein</fullName>
    </recommendedName>
</protein>
<dbReference type="HOGENOM" id="CLU_1175413_0_0_1"/>
<gene>
    <name evidence="2" type="ORF">DOTSEDRAFT_54559</name>
</gene>
<dbReference type="CDD" id="cd01763">
    <property type="entry name" value="Ubl_SUMO_like"/>
    <property type="match status" value="1"/>
</dbReference>
<dbReference type="Gene3D" id="3.10.20.90">
    <property type="entry name" value="Phosphatidylinositol 3-kinase Catalytic Subunit, Chain A, domain 1"/>
    <property type="match status" value="2"/>
</dbReference>
<evidence type="ECO:0000313" key="2">
    <source>
        <dbReference type="EMBL" id="EME42113.1"/>
    </source>
</evidence>
<reference evidence="3" key="1">
    <citation type="journal article" date="2012" name="PLoS Genet.">
        <title>The genomes of the fungal plant pathogens Cladosporium fulvum and Dothistroma septosporum reveal adaptation to different hosts and lifestyles but also signatures of common ancestry.</title>
        <authorList>
            <person name="de Wit P.J.G.M."/>
            <person name="van der Burgt A."/>
            <person name="Oekmen B."/>
            <person name="Stergiopoulos I."/>
            <person name="Abd-Elsalam K.A."/>
            <person name="Aerts A.L."/>
            <person name="Bahkali A.H."/>
            <person name="Beenen H.G."/>
            <person name="Chettri P."/>
            <person name="Cox M.P."/>
            <person name="Datema E."/>
            <person name="de Vries R.P."/>
            <person name="Dhillon B."/>
            <person name="Ganley A.R."/>
            <person name="Griffiths S.A."/>
            <person name="Guo Y."/>
            <person name="Hamelin R.C."/>
            <person name="Henrissat B."/>
            <person name="Kabir M.S."/>
            <person name="Jashni M.K."/>
            <person name="Kema G."/>
            <person name="Klaubauf S."/>
            <person name="Lapidus A."/>
            <person name="Levasseur A."/>
            <person name="Lindquist E."/>
            <person name="Mehrabi R."/>
            <person name="Ohm R.A."/>
            <person name="Owen T.J."/>
            <person name="Salamov A."/>
            <person name="Schwelm A."/>
            <person name="Schijlen E."/>
            <person name="Sun H."/>
            <person name="van den Burg H.A."/>
            <person name="van Ham R.C.H.J."/>
            <person name="Zhang S."/>
            <person name="Goodwin S.B."/>
            <person name="Grigoriev I.V."/>
            <person name="Collemare J."/>
            <person name="Bradshaw R.E."/>
        </authorList>
    </citation>
    <scope>NUCLEOTIDE SEQUENCE [LARGE SCALE GENOMIC DNA]</scope>
    <source>
        <strain evidence="3">NZE10 / CBS 128990</strain>
    </source>
</reference>
<dbReference type="OMA" id="NICFASR"/>
<feature type="region of interest" description="Disordered" evidence="1">
    <location>
        <begin position="1"/>
        <end position="24"/>
    </location>
</feature>
<organism evidence="2 3">
    <name type="scientific">Dothistroma septosporum (strain NZE10 / CBS 128990)</name>
    <name type="common">Red band needle blight fungus</name>
    <name type="synonym">Mycosphaerella pini</name>
    <dbReference type="NCBI Taxonomy" id="675120"/>
    <lineage>
        <taxon>Eukaryota</taxon>
        <taxon>Fungi</taxon>
        <taxon>Dikarya</taxon>
        <taxon>Ascomycota</taxon>
        <taxon>Pezizomycotina</taxon>
        <taxon>Dothideomycetes</taxon>
        <taxon>Dothideomycetidae</taxon>
        <taxon>Mycosphaerellales</taxon>
        <taxon>Mycosphaerellaceae</taxon>
        <taxon>Dothistroma</taxon>
    </lineage>
</organism>
<accession>N1PHM8</accession>
<dbReference type="EMBL" id="KB446541">
    <property type="protein sequence ID" value="EME42113.1"/>
    <property type="molecule type" value="Genomic_DNA"/>
</dbReference>
<dbReference type="AlphaFoldDB" id="N1PHM8"/>
<name>N1PHM8_DOTSN</name>
<reference evidence="2 3" key="2">
    <citation type="journal article" date="2012" name="PLoS Pathog.">
        <title>Diverse lifestyles and strategies of plant pathogenesis encoded in the genomes of eighteen Dothideomycetes fungi.</title>
        <authorList>
            <person name="Ohm R.A."/>
            <person name="Feau N."/>
            <person name="Henrissat B."/>
            <person name="Schoch C.L."/>
            <person name="Horwitz B.A."/>
            <person name="Barry K.W."/>
            <person name="Condon B.J."/>
            <person name="Copeland A.C."/>
            <person name="Dhillon B."/>
            <person name="Glaser F."/>
            <person name="Hesse C.N."/>
            <person name="Kosti I."/>
            <person name="LaButti K."/>
            <person name="Lindquist E.A."/>
            <person name="Lucas S."/>
            <person name="Salamov A.A."/>
            <person name="Bradshaw R.E."/>
            <person name="Ciuffetti L."/>
            <person name="Hamelin R.C."/>
            <person name="Kema G.H.J."/>
            <person name="Lawrence C."/>
            <person name="Scott J.A."/>
            <person name="Spatafora J.W."/>
            <person name="Turgeon B.G."/>
            <person name="de Wit P.J.G.M."/>
            <person name="Zhong S."/>
            <person name="Goodwin S.B."/>
            <person name="Grigoriev I.V."/>
        </authorList>
    </citation>
    <scope>NUCLEOTIDE SEQUENCE [LARGE SCALE GENOMIC DNA]</scope>
    <source>
        <strain evidence="3">NZE10 / CBS 128990</strain>
    </source>
</reference>
<evidence type="ECO:0000313" key="3">
    <source>
        <dbReference type="Proteomes" id="UP000016933"/>
    </source>
</evidence>
<dbReference type="InterPro" id="IPR029071">
    <property type="entry name" value="Ubiquitin-like_domsf"/>
</dbReference>
<evidence type="ECO:0000256" key="1">
    <source>
        <dbReference type="SAM" id="MobiDB-lite"/>
    </source>
</evidence>
<evidence type="ECO:0008006" key="4">
    <source>
        <dbReference type="Google" id="ProtNLM"/>
    </source>
</evidence>
<dbReference type="PANTHER" id="PTHR10562">
    <property type="entry name" value="SMALL UBIQUITIN-RELATED MODIFIER"/>
    <property type="match status" value="1"/>
</dbReference>